<dbReference type="Pfam" id="PF13858">
    <property type="entry name" value="DUF4199"/>
    <property type="match status" value="1"/>
</dbReference>
<dbReference type="AlphaFoldDB" id="A0A3P3WA87"/>
<dbReference type="EMBL" id="RQVR01000006">
    <property type="protein sequence ID" value="RRJ92071.1"/>
    <property type="molecule type" value="Genomic_DNA"/>
</dbReference>
<keyword evidence="3" id="KW-1185">Reference proteome</keyword>
<keyword evidence="1" id="KW-1133">Transmembrane helix</keyword>
<reference evidence="2 3" key="1">
    <citation type="submission" date="2018-11" db="EMBL/GenBank/DDBJ databases">
        <title>Flavobacterium sp. nov., YIM 102600 draft genome.</title>
        <authorList>
            <person name="Li G."/>
            <person name="Jiang Y."/>
        </authorList>
    </citation>
    <scope>NUCLEOTIDE SEQUENCE [LARGE SCALE GENOMIC DNA]</scope>
    <source>
        <strain evidence="2 3">YIM 102600</strain>
    </source>
</reference>
<evidence type="ECO:0000313" key="2">
    <source>
        <dbReference type="EMBL" id="RRJ92071.1"/>
    </source>
</evidence>
<keyword evidence="1" id="KW-0812">Transmembrane</keyword>
<dbReference type="Proteomes" id="UP000271937">
    <property type="component" value="Unassembled WGS sequence"/>
</dbReference>
<feature type="transmembrane region" description="Helical" evidence="1">
    <location>
        <begin position="44"/>
        <end position="63"/>
    </location>
</feature>
<dbReference type="RefSeq" id="WP_125012277.1">
    <property type="nucleotide sequence ID" value="NZ_RQVR01000006.1"/>
</dbReference>
<organism evidence="2 3">
    <name type="scientific">Flavobacterium macacae</name>
    <dbReference type="NCBI Taxonomy" id="2488993"/>
    <lineage>
        <taxon>Bacteria</taxon>
        <taxon>Pseudomonadati</taxon>
        <taxon>Bacteroidota</taxon>
        <taxon>Flavobacteriia</taxon>
        <taxon>Flavobacteriales</taxon>
        <taxon>Flavobacteriaceae</taxon>
        <taxon>Flavobacterium</taxon>
    </lineage>
</organism>
<dbReference type="InterPro" id="IPR025250">
    <property type="entry name" value="DUF4199"/>
</dbReference>
<evidence type="ECO:0000313" key="3">
    <source>
        <dbReference type="Proteomes" id="UP000271937"/>
    </source>
</evidence>
<feature type="transmembrane region" description="Helical" evidence="1">
    <location>
        <begin position="83"/>
        <end position="106"/>
    </location>
</feature>
<proteinExistence type="predicted"/>
<sequence>MSEITSPAKSAVQYGVIFGVIMILEFVITYSLGIDLIENKTLGLVYNLLNFLFLPIILIVIALNNFKKNVNNGFMSFAQGLKAGVTVTVIAGLIYAIFNIIFNLIFPEFAIEVMSKTKQVMIEANPNLTQEQLDMSIAMAEKFSSPFITAPVTVAMYAFIGLIYSLIISAILKNDQPQGY</sequence>
<evidence type="ECO:0000256" key="1">
    <source>
        <dbReference type="SAM" id="Phobius"/>
    </source>
</evidence>
<feature type="transmembrane region" description="Helical" evidence="1">
    <location>
        <begin position="12"/>
        <end position="32"/>
    </location>
</feature>
<dbReference type="OrthoDB" id="1122768at2"/>
<protein>
    <submittedName>
        <fullName evidence="2">DUF4199 domain-containing protein</fullName>
    </submittedName>
</protein>
<feature type="transmembrane region" description="Helical" evidence="1">
    <location>
        <begin position="147"/>
        <end position="172"/>
    </location>
</feature>
<comment type="caution">
    <text evidence="2">The sequence shown here is derived from an EMBL/GenBank/DDBJ whole genome shotgun (WGS) entry which is preliminary data.</text>
</comment>
<name>A0A3P3WA87_9FLAO</name>
<gene>
    <name evidence="2" type="ORF">EG849_06540</name>
</gene>
<keyword evidence="1" id="KW-0472">Membrane</keyword>
<accession>A0A3P3WA87</accession>